<keyword evidence="1" id="KW-1185">Reference proteome</keyword>
<dbReference type="AlphaFoldDB" id="A0A1I7ZA17"/>
<evidence type="ECO:0000313" key="1">
    <source>
        <dbReference type="Proteomes" id="UP000095287"/>
    </source>
</evidence>
<protein>
    <submittedName>
        <fullName evidence="2">Uncharacterized protein</fullName>
    </submittedName>
</protein>
<sequence length="110" mass="12615">MSKHTKFELLSTQVSVLAKITRNHPSKIAKTNVFGVLNCYQNSAWKLRMSWIIWPYRHLKNDMESAQLYNPWTSEVVSRSKAQNMASRNVLNRTWLHVGSGPSEEPAKSA</sequence>
<proteinExistence type="predicted"/>
<reference evidence="2" key="1">
    <citation type="submission" date="2016-11" db="UniProtKB">
        <authorList>
            <consortium name="WormBaseParasite"/>
        </authorList>
    </citation>
    <scope>IDENTIFICATION</scope>
</reference>
<dbReference type="WBParaSite" id="L893_g24097.t1">
    <property type="protein sequence ID" value="L893_g24097.t1"/>
    <property type="gene ID" value="L893_g24097"/>
</dbReference>
<dbReference type="Proteomes" id="UP000095287">
    <property type="component" value="Unplaced"/>
</dbReference>
<name>A0A1I7ZA17_9BILA</name>
<accession>A0A1I7ZA17</accession>
<organism evidence="1 2">
    <name type="scientific">Steinernema glaseri</name>
    <dbReference type="NCBI Taxonomy" id="37863"/>
    <lineage>
        <taxon>Eukaryota</taxon>
        <taxon>Metazoa</taxon>
        <taxon>Ecdysozoa</taxon>
        <taxon>Nematoda</taxon>
        <taxon>Chromadorea</taxon>
        <taxon>Rhabditida</taxon>
        <taxon>Tylenchina</taxon>
        <taxon>Panagrolaimomorpha</taxon>
        <taxon>Strongyloidoidea</taxon>
        <taxon>Steinernematidae</taxon>
        <taxon>Steinernema</taxon>
    </lineage>
</organism>
<evidence type="ECO:0000313" key="2">
    <source>
        <dbReference type="WBParaSite" id="L893_g24097.t1"/>
    </source>
</evidence>